<protein>
    <recommendedName>
        <fullName evidence="2">(5-formylfuran-3-yl)methyl phosphate synthase</fullName>
        <ecNumber evidence="2">4.2.3.153</ecNumber>
    </recommendedName>
    <alternativeName>
        <fullName evidence="5">4-(hydroxymethyl)-2-furancarboxaldehyde-phosphate synthase</fullName>
    </alternativeName>
</protein>
<gene>
    <name evidence="8" type="ORF">LMG29739_01826</name>
</gene>
<dbReference type="Proteomes" id="UP000494329">
    <property type="component" value="Unassembled WGS sequence"/>
</dbReference>
<feature type="active site" description="Schiff-base intermediate with substrate" evidence="7">
    <location>
        <position position="28"/>
    </location>
</feature>
<accession>A0A6J5DI76</accession>
<dbReference type="GO" id="GO:0016829">
    <property type="term" value="F:lyase activity"/>
    <property type="evidence" value="ECO:0007669"/>
    <property type="project" value="UniProtKB-KW"/>
</dbReference>
<keyword evidence="4" id="KW-0704">Schiff base</keyword>
<dbReference type="AlphaFoldDB" id="A0A6J5DI76"/>
<reference evidence="8 9" key="1">
    <citation type="submission" date="2020-04" db="EMBL/GenBank/DDBJ databases">
        <authorList>
            <person name="De Canck E."/>
        </authorList>
    </citation>
    <scope>NUCLEOTIDE SEQUENCE [LARGE SCALE GENOMIC DNA]</scope>
    <source>
        <strain evidence="8 9">LMG 29739</strain>
    </source>
</reference>
<evidence type="ECO:0000256" key="6">
    <source>
        <dbReference type="ARBA" id="ARBA00047628"/>
    </source>
</evidence>
<name>A0A6J5DI76_9BURK</name>
<sequence length="232" mass="24069">MTALLASVRSAEEAFDAVEAGAELIDLKEPHGGALGGVATGEVARITRALRARYPVKPISATIGDVAADALDEIATRVIETGDAGVDYVKVGVSAGPHARACLTHLAGLPAPVLPVLLCDDGIDRQLVEHAASLGFAGIIFDTAIKDGRTLFDCVDEATLAACIDTIHAKGALVGLAGSLGWAQLEKIRAHAPDIAGFRTALCAEGRTARLDPQRVAQWANALHRAPQVQYA</sequence>
<keyword evidence="9" id="KW-1185">Reference proteome</keyword>
<dbReference type="RefSeq" id="WP_175110567.1">
    <property type="nucleotide sequence ID" value="NZ_CADIKF010000011.1"/>
</dbReference>
<evidence type="ECO:0000256" key="3">
    <source>
        <dbReference type="ARBA" id="ARBA00023239"/>
    </source>
</evidence>
<evidence type="ECO:0000256" key="4">
    <source>
        <dbReference type="ARBA" id="ARBA00023270"/>
    </source>
</evidence>
<evidence type="ECO:0000256" key="2">
    <source>
        <dbReference type="ARBA" id="ARBA00012553"/>
    </source>
</evidence>
<evidence type="ECO:0000256" key="5">
    <source>
        <dbReference type="ARBA" id="ARBA00032523"/>
    </source>
</evidence>
<evidence type="ECO:0000256" key="7">
    <source>
        <dbReference type="PIRSR" id="PIRSR015957-1"/>
    </source>
</evidence>
<feature type="active site" description="Proton acceptor" evidence="7">
    <location>
        <position position="90"/>
    </location>
</feature>
<dbReference type="Pfam" id="PF04476">
    <property type="entry name" value="4HFCP_synth"/>
    <property type="match status" value="1"/>
</dbReference>
<dbReference type="PIRSF" id="PIRSF015957">
    <property type="entry name" value="UCP015957"/>
    <property type="match status" value="1"/>
</dbReference>
<comment type="function">
    <text evidence="1">Catalyzes the formation of 4-(hydroxymethyl)-2-furancarboxaldehyde phosphate (4-HFC-P) from two molecules of glyceraldehyde-3-P (GA-3-P).</text>
</comment>
<dbReference type="NCBIfam" id="NF002574">
    <property type="entry name" value="PRK02227.1-2"/>
    <property type="match status" value="1"/>
</dbReference>
<proteinExistence type="predicted"/>
<dbReference type="EC" id="4.2.3.153" evidence="2"/>
<evidence type="ECO:0000313" key="9">
    <source>
        <dbReference type="Proteomes" id="UP000494329"/>
    </source>
</evidence>
<evidence type="ECO:0000313" key="8">
    <source>
        <dbReference type="EMBL" id="CAB3753909.1"/>
    </source>
</evidence>
<comment type="catalytic activity">
    <reaction evidence="6">
        <text>2 D-glyceraldehyde 3-phosphate = 4-(hydroxymethyl)-2-furancarboxaldehyde phosphate + phosphate + 2 H2O</text>
        <dbReference type="Rhea" id="RHEA:43536"/>
        <dbReference type="ChEBI" id="CHEBI:15377"/>
        <dbReference type="ChEBI" id="CHEBI:43474"/>
        <dbReference type="ChEBI" id="CHEBI:59776"/>
        <dbReference type="ChEBI" id="CHEBI:83407"/>
        <dbReference type="EC" id="4.2.3.153"/>
    </reaction>
</comment>
<keyword evidence="3" id="KW-0456">Lyase</keyword>
<evidence type="ECO:0000256" key="1">
    <source>
        <dbReference type="ARBA" id="ARBA00003810"/>
    </source>
</evidence>
<dbReference type="EMBL" id="CADIKF010000011">
    <property type="protein sequence ID" value="CAB3753909.1"/>
    <property type="molecule type" value="Genomic_DNA"/>
</dbReference>
<dbReference type="InterPro" id="IPR007565">
    <property type="entry name" value="4HFCP_synth"/>
</dbReference>
<organism evidence="8 9">
    <name type="scientific">Paraburkholderia solisilvae</name>
    <dbReference type="NCBI Taxonomy" id="624376"/>
    <lineage>
        <taxon>Bacteria</taxon>
        <taxon>Pseudomonadati</taxon>
        <taxon>Pseudomonadota</taxon>
        <taxon>Betaproteobacteria</taxon>
        <taxon>Burkholderiales</taxon>
        <taxon>Burkholderiaceae</taxon>
        <taxon>Paraburkholderia</taxon>
    </lineage>
</organism>